<sequence length="98" mass="11160">MKVLCTLLCCLILIPSTAIPSREPRADENIKYGLVHAWAEKLGIELWHVGDFITRRKLVQDSFKQAQVVPRSGQKIADEMAKEILYLMESRISAVKLH</sequence>
<organism evidence="3 4">
    <name type="scientific">Lutzomyia longipalpis</name>
    <name type="common">Sand fly</name>
    <dbReference type="NCBI Taxonomy" id="7200"/>
    <lineage>
        <taxon>Eukaryota</taxon>
        <taxon>Metazoa</taxon>
        <taxon>Ecdysozoa</taxon>
        <taxon>Arthropoda</taxon>
        <taxon>Hexapoda</taxon>
        <taxon>Insecta</taxon>
        <taxon>Pterygota</taxon>
        <taxon>Neoptera</taxon>
        <taxon>Endopterygota</taxon>
        <taxon>Diptera</taxon>
        <taxon>Nematocera</taxon>
        <taxon>Psychodoidea</taxon>
        <taxon>Psychodidae</taxon>
        <taxon>Lutzomyia</taxon>
        <taxon>Lutzomyia</taxon>
    </lineage>
</organism>
<dbReference type="EnsemblMetazoa" id="LLOJ002189-RA">
    <property type="protein sequence ID" value="LLOJ002189-PA"/>
    <property type="gene ID" value="LLOJ002189"/>
</dbReference>
<feature type="chain" id="PRO_5044555290" evidence="1">
    <location>
        <begin position="19"/>
        <end position="98"/>
    </location>
</feature>
<evidence type="ECO:0000256" key="1">
    <source>
        <dbReference type="SAM" id="SignalP"/>
    </source>
</evidence>
<reference evidence="2" key="2">
    <citation type="journal article" date="2020" name="BMC">
        <title>Leishmania infection induces a limited differential gene expression in the sand fly midgut.</title>
        <authorList>
            <person name="Coutinho-Abreu I.V."/>
            <person name="Serafim T.D."/>
            <person name="Meneses C."/>
            <person name="Kamhawi S."/>
            <person name="Oliveira F."/>
            <person name="Valenzuela J.G."/>
        </authorList>
    </citation>
    <scope>NUCLEOTIDE SEQUENCE</scope>
    <source>
        <strain evidence="2">Jacobina</strain>
        <tissue evidence="2">Midgut</tissue>
    </source>
</reference>
<evidence type="ECO:0000313" key="3">
    <source>
        <dbReference type="EnsemblMetazoa" id="LLOJ002189-PA"/>
    </source>
</evidence>
<keyword evidence="1" id="KW-0732">Signal</keyword>
<dbReference type="VEuPathDB" id="VectorBase:LLONM1_008249"/>
<evidence type="ECO:0000313" key="2">
    <source>
        <dbReference type="EMBL" id="MBC1173187.1"/>
    </source>
</evidence>
<dbReference type="EMBL" id="GITU01004484">
    <property type="protein sequence ID" value="MBC1173187.1"/>
    <property type="molecule type" value="Transcribed_RNA"/>
</dbReference>
<name>A0A1B0CCX1_LUTLO</name>
<evidence type="ECO:0000313" key="4">
    <source>
        <dbReference type="Proteomes" id="UP000092461"/>
    </source>
</evidence>
<proteinExistence type="predicted"/>
<reference evidence="3" key="3">
    <citation type="submission" date="2020-05" db="UniProtKB">
        <authorList>
            <consortium name="EnsemblMetazoa"/>
        </authorList>
    </citation>
    <scope>IDENTIFICATION</scope>
    <source>
        <strain evidence="3">Jacobina</strain>
    </source>
</reference>
<reference evidence="4" key="1">
    <citation type="submission" date="2012-05" db="EMBL/GenBank/DDBJ databases">
        <title>Whole Genome Assembly of Lutzomyia longipalpis.</title>
        <authorList>
            <person name="Richards S."/>
            <person name="Qu C."/>
            <person name="Dillon R."/>
            <person name="Worley K."/>
            <person name="Scherer S."/>
            <person name="Batterton M."/>
            <person name="Taylor A."/>
            <person name="Hawes A."/>
            <person name="Hernandez B."/>
            <person name="Kovar C."/>
            <person name="Mandapat C."/>
            <person name="Pham C."/>
            <person name="Qu C."/>
            <person name="Jing C."/>
            <person name="Bess C."/>
            <person name="Bandaranaike D."/>
            <person name="Ngo D."/>
            <person name="Ongeri F."/>
            <person name="Arias F."/>
            <person name="Lara F."/>
            <person name="Weissenberger G."/>
            <person name="Kamau G."/>
            <person name="Han H."/>
            <person name="Shen H."/>
            <person name="Dinh H."/>
            <person name="Khalil I."/>
            <person name="Jones J."/>
            <person name="Shafer J."/>
            <person name="Jayaseelan J."/>
            <person name="Quiroz J."/>
            <person name="Blankenburg K."/>
            <person name="Nguyen L."/>
            <person name="Jackson L."/>
            <person name="Francisco L."/>
            <person name="Tang L.-Y."/>
            <person name="Pu L.-L."/>
            <person name="Perales L."/>
            <person name="Lorensuhewa L."/>
            <person name="Munidasa M."/>
            <person name="Coyle M."/>
            <person name="Taylor M."/>
            <person name="Puazo M."/>
            <person name="Firestine M."/>
            <person name="Scheel M."/>
            <person name="Javaid M."/>
            <person name="Wang M."/>
            <person name="Li M."/>
            <person name="Tabassum N."/>
            <person name="Saada N."/>
            <person name="Osuji N."/>
            <person name="Aqrawi P."/>
            <person name="Fu Q."/>
            <person name="Thornton R."/>
            <person name="Raj R."/>
            <person name="Goodspeed R."/>
            <person name="Mata R."/>
            <person name="Najjar R."/>
            <person name="Gubbala S."/>
            <person name="Lee S."/>
            <person name="Denson S."/>
            <person name="Patil S."/>
            <person name="Macmil S."/>
            <person name="Qi S."/>
            <person name="Matskevitch T."/>
            <person name="Palculict T."/>
            <person name="Mathew T."/>
            <person name="Vee V."/>
            <person name="Velamala V."/>
            <person name="Korchina V."/>
            <person name="Cai W."/>
            <person name="Liu W."/>
            <person name="Dai W."/>
            <person name="Zou X."/>
            <person name="Zhu Y."/>
            <person name="Zhang Y."/>
            <person name="Wu Y.-Q."/>
            <person name="Xin Y."/>
            <person name="Nazarath L."/>
            <person name="Kovar C."/>
            <person name="Han Y."/>
            <person name="Muzny D."/>
            <person name="Gibbs R."/>
        </authorList>
    </citation>
    <scope>NUCLEOTIDE SEQUENCE [LARGE SCALE GENOMIC DNA]</scope>
    <source>
        <strain evidence="4">Jacobina</strain>
    </source>
</reference>
<feature type="signal peptide" evidence="1">
    <location>
        <begin position="1"/>
        <end position="18"/>
    </location>
</feature>
<dbReference type="VEuPathDB" id="VectorBase:LLOJ002189"/>
<dbReference type="AlphaFoldDB" id="A0A1B0CCX1"/>
<protein>
    <submittedName>
        <fullName evidence="2">Putative secreted protein</fullName>
    </submittedName>
</protein>
<keyword evidence="4" id="KW-1185">Reference proteome</keyword>
<dbReference type="EMBL" id="AJWK01007164">
    <property type="status" value="NOT_ANNOTATED_CDS"/>
    <property type="molecule type" value="Genomic_DNA"/>
</dbReference>
<dbReference type="Proteomes" id="UP000092461">
    <property type="component" value="Unassembled WGS sequence"/>
</dbReference>
<accession>A0A1B0CCX1</accession>